<dbReference type="RefSeq" id="WP_261617653.1">
    <property type="nucleotide sequence ID" value="NZ_JALIDZ010000010.1"/>
</dbReference>
<protein>
    <submittedName>
        <fullName evidence="6">DUF2585 family protein</fullName>
    </submittedName>
</protein>
<keyword evidence="7" id="KW-1185">Reference proteome</keyword>
<evidence type="ECO:0000256" key="3">
    <source>
        <dbReference type="ARBA" id="ARBA00022989"/>
    </source>
</evidence>
<evidence type="ECO:0000256" key="4">
    <source>
        <dbReference type="ARBA" id="ARBA00023136"/>
    </source>
</evidence>
<dbReference type="GO" id="GO:0005886">
    <property type="term" value="C:plasma membrane"/>
    <property type="evidence" value="ECO:0007669"/>
    <property type="project" value="InterPro"/>
</dbReference>
<reference evidence="6 7" key="1">
    <citation type="submission" date="2022-04" db="EMBL/GenBank/DDBJ databases">
        <authorList>
            <person name="Ye Y.-Q."/>
            <person name="Du Z.-J."/>
        </authorList>
    </citation>
    <scope>NUCLEOTIDE SEQUENCE [LARGE SCALE GENOMIC DNA]</scope>
    <source>
        <strain evidence="6 7">A6E488</strain>
    </source>
</reference>
<evidence type="ECO:0000313" key="7">
    <source>
        <dbReference type="Proteomes" id="UP001320898"/>
    </source>
</evidence>
<organism evidence="6 7">
    <name type="scientific">Microbaculum marinisediminis</name>
    <dbReference type="NCBI Taxonomy" id="2931392"/>
    <lineage>
        <taxon>Bacteria</taxon>
        <taxon>Pseudomonadati</taxon>
        <taxon>Pseudomonadota</taxon>
        <taxon>Alphaproteobacteria</taxon>
        <taxon>Hyphomicrobiales</taxon>
        <taxon>Tepidamorphaceae</taxon>
        <taxon>Microbaculum</taxon>
    </lineage>
</organism>
<keyword evidence="3 5" id="KW-1133">Transmembrane helix</keyword>
<feature type="transmembrane region" description="Helical" evidence="5">
    <location>
        <begin position="142"/>
        <end position="160"/>
    </location>
</feature>
<dbReference type="EMBL" id="JALIDZ010000010">
    <property type="protein sequence ID" value="MCT8974067.1"/>
    <property type="molecule type" value="Genomic_DNA"/>
</dbReference>
<keyword evidence="2 5" id="KW-0812">Transmembrane</keyword>
<dbReference type="Proteomes" id="UP001320898">
    <property type="component" value="Unassembled WGS sequence"/>
</dbReference>
<evidence type="ECO:0000256" key="1">
    <source>
        <dbReference type="ARBA" id="ARBA00022475"/>
    </source>
</evidence>
<sequence>MTTRIWFALAAGFVALQGIALLALGLPLICTCGHLDLWHGNPSGPETSQHLTDWYTVTHLTHGIGFYLLLWLAAPRMSVAARFAIAVGLEAGWEVVENMPFIMERYRQTALARGYFGDSVVNSVFDTVTAAVGFALARILPVWTSIVLVVAIELILGLAIRDNLTLNIVQLIFQSDAISRWQVGG</sequence>
<proteinExistence type="predicted"/>
<name>A0AAW5R4K4_9HYPH</name>
<feature type="transmembrane region" description="Helical" evidence="5">
    <location>
        <begin position="54"/>
        <end position="74"/>
    </location>
</feature>
<keyword evidence="4 5" id="KW-0472">Membrane</keyword>
<evidence type="ECO:0000313" key="6">
    <source>
        <dbReference type="EMBL" id="MCT8974067.1"/>
    </source>
</evidence>
<keyword evidence="1" id="KW-1003">Cell membrane</keyword>
<gene>
    <name evidence="6" type="ORF">MUB46_19560</name>
</gene>
<dbReference type="AlphaFoldDB" id="A0AAW5R4K4"/>
<evidence type="ECO:0000256" key="5">
    <source>
        <dbReference type="SAM" id="Phobius"/>
    </source>
</evidence>
<dbReference type="Pfam" id="PF10755">
    <property type="entry name" value="DUF2585"/>
    <property type="match status" value="1"/>
</dbReference>
<dbReference type="InterPro" id="IPR019691">
    <property type="entry name" value="DUF2585"/>
</dbReference>
<evidence type="ECO:0000256" key="2">
    <source>
        <dbReference type="ARBA" id="ARBA00022692"/>
    </source>
</evidence>
<accession>A0AAW5R4K4</accession>
<comment type="caution">
    <text evidence="6">The sequence shown here is derived from an EMBL/GenBank/DDBJ whole genome shotgun (WGS) entry which is preliminary data.</text>
</comment>